<name>F0GTY6_9FIRM</name>
<feature type="transmembrane region" description="Helical" evidence="1">
    <location>
        <begin position="55"/>
        <end position="76"/>
    </location>
</feature>
<dbReference type="EMBL" id="AEXM01000008">
    <property type="protein sequence ID" value="EGC82705.1"/>
    <property type="molecule type" value="Genomic_DNA"/>
</dbReference>
<dbReference type="PATRIC" id="fig|879305.3.peg.267"/>
<organism evidence="2 3">
    <name type="scientific">Anaerococcus prevotii ACS-065-V-Col13</name>
    <dbReference type="NCBI Taxonomy" id="879305"/>
    <lineage>
        <taxon>Bacteria</taxon>
        <taxon>Bacillati</taxon>
        <taxon>Bacillota</taxon>
        <taxon>Tissierellia</taxon>
        <taxon>Tissierellales</taxon>
        <taxon>Peptoniphilaceae</taxon>
        <taxon>Anaerococcus</taxon>
    </lineage>
</organism>
<keyword evidence="3" id="KW-1185">Reference proteome</keyword>
<keyword evidence="1" id="KW-1133">Transmembrane helix</keyword>
<feature type="transmembrane region" description="Helical" evidence="1">
    <location>
        <begin position="101"/>
        <end position="122"/>
    </location>
</feature>
<evidence type="ECO:0000256" key="1">
    <source>
        <dbReference type="SAM" id="Phobius"/>
    </source>
</evidence>
<dbReference type="AlphaFoldDB" id="F0GTY6"/>
<protein>
    <submittedName>
        <fullName evidence="2">Uncharacterized protein</fullName>
    </submittedName>
</protein>
<dbReference type="eggNOG" id="ENOG502ZKHP">
    <property type="taxonomic scope" value="Bacteria"/>
</dbReference>
<dbReference type="RefSeq" id="WP_004833973.1">
    <property type="nucleotide sequence ID" value="NZ_AEXM01000008.1"/>
</dbReference>
<sequence length="132" mass="15147">MTEKSTNEIKCLTILAFMLSLGAFVKENRLIPYLILCFILLALCFLYIKRNKLKLSSNILAVIIGMYNVGSIIYVIEYIRKSKAFTLTSYLFRPFVESGKGIYYIASILVFTTILIFIYIAGGRNYGKEEQR</sequence>
<proteinExistence type="predicted"/>
<evidence type="ECO:0000313" key="2">
    <source>
        <dbReference type="EMBL" id="EGC82705.1"/>
    </source>
</evidence>
<comment type="caution">
    <text evidence="2">The sequence shown here is derived from an EMBL/GenBank/DDBJ whole genome shotgun (WGS) entry which is preliminary data.</text>
</comment>
<gene>
    <name evidence="2" type="ORF">HMPREF9290_0071</name>
</gene>
<accession>F0GTY6</accession>
<keyword evidence="1" id="KW-0812">Transmembrane</keyword>
<evidence type="ECO:0000313" key="3">
    <source>
        <dbReference type="Proteomes" id="UP000005286"/>
    </source>
</evidence>
<dbReference type="STRING" id="879305.HMPREF9290_0071"/>
<reference evidence="2 3" key="1">
    <citation type="submission" date="2011-01" db="EMBL/GenBank/DDBJ databases">
        <authorList>
            <person name="Durkin A.S."/>
            <person name="Madupu R."/>
            <person name="Torralba M."/>
            <person name="Gillis M."/>
            <person name="Methe B."/>
            <person name="Sutton G."/>
            <person name="Nelson K.E."/>
        </authorList>
    </citation>
    <scope>NUCLEOTIDE SEQUENCE [LARGE SCALE GENOMIC DNA]</scope>
    <source>
        <strain evidence="2 3">ACS-065-V-Col13</strain>
    </source>
</reference>
<feature type="transmembrane region" description="Helical" evidence="1">
    <location>
        <begin position="30"/>
        <end position="48"/>
    </location>
</feature>
<feature type="transmembrane region" description="Helical" evidence="1">
    <location>
        <begin position="7"/>
        <end position="24"/>
    </location>
</feature>
<keyword evidence="1" id="KW-0472">Membrane</keyword>
<dbReference type="Proteomes" id="UP000005286">
    <property type="component" value="Unassembled WGS sequence"/>
</dbReference>